<gene>
    <name evidence="8" type="ORF">LUZ62_026473</name>
</gene>
<protein>
    <submittedName>
        <fullName evidence="8">Protein NRT1/ PTR FAMILY 5.8</fullName>
    </submittedName>
</protein>
<dbReference type="GO" id="GO:0016020">
    <property type="term" value="C:membrane"/>
    <property type="evidence" value="ECO:0007669"/>
    <property type="project" value="UniProtKB-SubCell"/>
</dbReference>
<comment type="similarity">
    <text evidence="2">Belongs to the major facilitator superfamily. Proton-dependent oligopeptide transporter (POT/PTR) (TC 2.A.17) family.</text>
</comment>
<dbReference type="AlphaFoldDB" id="A0AAV8H8J9"/>
<accession>A0AAV8H8J9</accession>
<comment type="caution">
    <text evidence="8">The sequence shown here is derived from an EMBL/GenBank/DDBJ whole genome shotgun (WGS) entry which is preliminary data.</text>
</comment>
<feature type="transmembrane region" description="Helical" evidence="6">
    <location>
        <begin position="373"/>
        <end position="395"/>
    </location>
</feature>
<evidence type="ECO:0000256" key="5">
    <source>
        <dbReference type="ARBA" id="ARBA00023136"/>
    </source>
</evidence>
<reference evidence="8" key="1">
    <citation type="submission" date="2022-08" db="EMBL/GenBank/DDBJ databases">
        <authorList>
            <person name="Marques A."/>
        </authorList>
    </citation>
    <scope>NUCLEOTIDE SEQUENCE</scope>
    <source>
        <strain evidence="8">RhyPub2mFocal</strain>
        <tissue evidence="8">Leaves</tissue>
    </source>
</reference>
<feature type="transmembrane region" description="Helical" evidence="6">
    <location>
        <begin position="122"/>
        <end position="142"/>
    </location>
</feature>
<keyword evidence="4 6" id="KW-1133">Transmembrane helix</keyword>
<keyword evidence="5 6" id="KW-0472">Membrane</keyword>
<keyword evidence="3 6" id="KW-0812">Transmembrane</keyword>
<evidence type="ECO:0000256" key="3">
    <source>
        <dbReference type="ARBA" id="ARBA00022692"/>
    </source>
</evidence>
<evidence type="ECO:0000256" key="1">
    <source>
        <dbReference type="ARBA" id="ARBA00004141"/>
    </source>
</evidence>
<dbReference type="EMBL" id="JAMFTS010000001">
    <property type="protein sequence ID" value="KAJ4813907.1"/>
    <property type="molecule type" value="Genomic_DNA"/>
</dbReference>
<evidence type="ECO:0000313" key="8">
    <source>
        <dbReference type="EMBL" id="KAJ4813907.1"/>
    </source>
</evidence>
<feature type="transmembrane region" description="Helical" evidence="6">
    <location>
        <begin position="415"/>
        <end position="436"/>
    </location>
</feature>
<evidence type="ECO:0000256" key="6">
    <source>
        <dbReference type="SAM" id="Phobius"/>
    </source>
</evidence>
<evidence type="ECO:0000256" key="7">
    <source>
        <dbReference type="SAM" id="SignalP"/>
    </source>
</evidence>
<dbReference type="InterPro" id="IPR000109">
    <property type="entry name" value="POT_fam"/>
</dbReference>
<evidence type="ECO:0000256" key="4">
    <source>
        <dbReference type="ARBA" id="ARBA00022989"/>
    </source>
</evidence>
<name>A0AAV8H8J9_9POAL</name>
<dbReference type="GO" id="GO:0022857">
    <property type="term" value="F:transmembrane transporter activity"/>
    <property type="evidence" value="ECO:0007669"/>
    <property type="project" value="InterPro"/>
</dbReference>
<feature type="transmembrane region" description="Helical" evidence="6">
    <location>
        <begin position="490"/>
        <end position="508"/>
    </location>
</feature>
<feature type="transmembrane region" description="Helical" evidence="6">
    <location>
        <begin position="456"/>
        <end position="478"/>
    </location>
</feature>
<dbReference type="SUPFAM" id="SSF103473">
    <property type="entry name" value="MFS general substrate transporter"/>
    <property type="match status" value="2"/>
</dbReference>
<comment type="subcellular location">
    <subcellularLocation>
        <location evidence="1">Membrane</location>
        <topology evidence="1">Multi-pass membrane protein</topology>
    </subcellularLocation>
</comment>
<feature type="transmembrane region" description="Helical" evidence="6">
    <location>
        <begin position="201"/>
        <end position="220"/>
    </location>
</feature>
<dbReference type="Pfam" id="PF00854">
    <property type="entry name" value="PTR2"/>
    <property type="match status" value="1"/>
</dbReference>
<keyword evidence="9" id="KW-1185">Reference proteome</keyword>
<organism evidence="8 9">
    <name type="scientific">Rhynchospora pubera</name>
    <dbReference type="NCBI Taxonomy" id="906938"/>
    <lineage>
        <taxon>Eukaryota</taxon>
        <taxon>Viridiplantae</taxon>
        <taxon>Streptophyta</taxon>
        <taxon>Embryophyta</taxon>
        <taxon>Tracheophyta</taxon>
        <taxon>Spermatophyta</taxon>
        <taxon>Magnoliopsida</taxon>
        <taxon>Liliopsida</taxon>
        <taxon>Poales</taxon>
        <taxon>Cyperaceae</taxon>
        <taxon>Cyperoideae</taxon>
        <taxon>Rhynchosporeae</taxon>
        <taxon>Rhynchospora</taxon>
    </lineage>
</organism>
<dbReference type="Proteomes" id="UP001140206">
    <property type="component" value="Chromosome 1"/>
</dbReference>
<dbReference type="InterPro" id="IPR036259">
    <property type="entry name" value="MFS_trans_sf"/>
</dbReference>
<feature type="transmembrane region" description="Helical" evidence="6">
    <location>
        <begin position="333"/>
        <end position="353"/>
    </location>
</feature>
<feature type="transmembrane region" description="Helical" evidence="6">
    <location>
        <begin position="226"/>
        <end position="252"/>
    </location>
</feature>
<evidence type="ECO:0000313" key="9">
    <source>
        <dbReference type="Proteomes" id="UP001140206"/>
    </source>
</evidence>
<dbReference type="PANTHER" id="PTHR11654">
    <property type="entry name" value="OLIGOPEPTIDE TRANSPORTER-RELATED"/>
    <property type="match status" value="1"/>
</dbReference>
<sequence length="568" mass="63948">MLILFLTFVFHLIHHLSSLRLEQLEQLLLGSILSLPNLLSAMDRPRATRLSKSCILIIVVASVERFAYKGVSSNLVTYLTEVVEMSASSAAKSVGTWSGVNFMLPLLSAILTDSFWDRYSTILASSLLYVVGLIGLTSWALLQAWMPCSSLFLPLYLISVGQGGYNPTLQAFGADQLQMDDDSAYDSEEEKTKVKSQFFRWWYFGICGGSLLGNSIMSYVQDTIGWGLGFAIPSGVMALSVCSFLCGVRLYVYKQSKEHKRPPLESVVQFVKDVISSFIVRKVRLQSRDDDDEEAAVKLELQAKSLNDLSRMKDDGIDPFIRSEEPHPSVAKIIARLLPIWTTMLMFAVIFQQPLTFFTKQGMWMHHRIGNSFVIPPAMLQSTITISIILLIPLYDKMLVPLLRMITREEKGITVLQRIGVGMMMSVLAMFIAMLVESKRLYESRKGRDLKIFWLLPQYAFLGISDVFTVVGMNEFFYSQVPNTMRTIGIALYSSVIGFGSFLGAFLIDILEIVTADAGGKSRGWFSDDPREARLDKYYLFLAILSCISFIMFTYLSRYYNSSTNSVN</sequence>
<feature type="transmembrane region" description="Helical" evidence="6">
    <location>
        <begin position="538"/>
        <end position="556"/>
    </location>
</feature>
<feature type="chain" id="PRO_5044001070" evidence="7">
    <location>
        <begin position="19"/>
        <end position="568"/>
    </location>
</feature>
<evidence type="ECO:0000256" key="2">
    <source>
        <dbReference type="ARBA" id="ARBA00005982"/>
    </source>
</evidence>
<keyword evidence="7" id="KW-0732">Signal</keyword>
<feature type="signal peptide" evidence="7">
    <location>
        <begin position="1"/>
        <end position="18"/>
    </location>
</feature>
<dbReference type="Gene3D" id="1.20.1250.20">
    <property type="entry name" value="MFS general substrate transporter like domains"/>
    <property type="match status" value="1"/>
</dbReference>
<proteinExistence type="inferred from homology"/>